<evidence type="ECO:0000313" key="5">
    <source>
        <dbReference type="EMBL" id="SNY55032.1"/>
    </source>
</evidence>
<dbReference type="Proteomes" id="UP000219612">
    <property type="component" value="Unassembled WGS sequence"/>
</dbReference>
<evidence type="ECO:0000256" key="4">
    <source>
        <dbReference type="PROSITE-ProRule" id="PRU00742"/>
    </source>
</evidence>
<dbReference type="InterPro" id="IPR006035">
    <property type="entry name" value="Ureohydrolase"/>
</dbReference>
<dbReference type="PANTHER" id="PTHR43782:SF3">
    <property type="entry name" value="ARGINASE"/>
    <property type="match status" value="1"/>
</dbReference>
<dbReference type="PANTHER" id="PTHR43782">
    <property type="entry name" value="ARGINASE"/>
    <property type="match status" value="1"/>
</dbReference>
<keyword evidence="6" id="KW-1185">Reference proteome</keyword>
<dbReference type="RefSeq" id="WP_097323795.1">
    <property type="nucleotide sequence ID" value="NZ_OBDY01000016.1"/>
</dbReference>
<accession>A0A285J493</accession>
<dbReference type="InterPro" id="IPR023696">
    <property type="entry name" value="Ureohydrolase_dom_sf"/>
</dbReference>
<gene>
    <name evidence="5" type="ORF">SAMN05421748_1165</name>
</gene>
<dbReference type="PROSITE" id="PS51409">
    <property type="entry name" value="ARGINASE_2"/>
    <property type="match status" value="1"/>
</dbReference>
<dbReference type="GO" id="GO:0030145">
    <property type="term" value="F:manganese ion binding"/>
    <property type="evidence" value="ECO:0007669"/>
    <property type="project" value="TreeGrafter"/>
</dbReference>
<evidence type="ECO:0000313" key="6">
    <source>
        <dbReference type="Proteomes" id="UP000219612"/>
    </source>
</evidence>
<dbReference type="OrthoDB" id="7331788at2"/>
<dbReference type="Gene3D" id="3.40.800.10">
    <property type="entry name" value="Ureohydrolase domain"/>
    <property type="match status" value="1"/>
</dbReference>
<dbReference type="CDD" id="cd09999">
    <property type="entry name" value="Arginase-like_1"/>
    <property type="match status" value="1"/>
</dbReference>
<dbReference type="GO" id="GO:0004053">
    <property type="term" value="F:arginase activity"/>
    <property type="evidence" value="ECO:0007669"/>
    <property type="project" value="TreeGrafter"/>
</dbReference>
<comment type="similarity">
    <text evidence="4">Belongs to the arginase family.</text>
</comment>
<dbReference type="SUPFAM" id="SSF52768">
    <property type="entry name" value="Arginase/deacetylase"/>
    <property type="match status" value="1"/>
</dbReference>
<keyword evidence="2" id="KW-0378">Hydrolase</keyword>
<dbReference type="AlphaFoldDB" id="A0A285J493"/>
<reference evidence="5 6" key="1">
    <citation type="submission" date="2017-09" db="EMBL/GenBank/DDBJ databases">
        <authorList>
            <person name="Ehlers B."/>
            <person name="Leendertz F.H."/>
        </authorList>
    </citation>
    <scope>NUCLEOTIDE SEQUENCE [LARGE SCALE GENOMIC DNA]</scope>
    <source>
        <strain evidence="5 6">CGMCC 4.6857</strain>
    </source>
</reference>
<proteinExistence type="inferred from homology"/>
<evidence type="ECO:0000256" key="2">
    <source>
        <dbReference type="ARBA" id="ARBA00022801"/>
    </source>
</evidence>
<dbReference type="EMBL" id="OBDY01000016">
    <property type="protein sequence ID" value="SNY55032.1"/>
    <property type="molecule type" value="Genomic_DNA"/>
</dbReference>
<name>A0A285J493_9ACTN</name>
<dbReference type="GO" id="GO:0005829">
    <property type="term" value="C:cytosol"/>
    <property type="evidence" value="ECO:0007669"/>
    <property type="project" value="TreeGrafter"/>
</dbReference>
<protein>
    <submittedName>
        <fullName evidence="5">Arginase</fullName>
    </submittedName>
</protein>
<evidence type="ECO:0000256" key="1">
    <source>
        <dbReference type="ARBA" id="ARBA00022723"/>
    </source>
</evidence>
<sequence length="292" mass="31110">MSDTTLRLLWPQWQGAGTSSVRELAPEFPFDVARRGYAVGSAVLEAVLPAHEGPTDSVPVAMNDFGLDLRDGIEAKEAVIAQLAAAFDVIRRHDADRIVTLGGECEVSVAPFAALAERYGDDLANVWIDSHPDIGTPSSAYPGFHAMAVSALTGHGDPGILRLLPATVDPARVTLAGLHAWTDDDIGNVADRGIRSFAPDDLRTTSQPLLDWLAATGCSRAAVHFDVDTVDGDEIVFGLGAEPGGLTTTQVRRIIADLHATTDVVGLTIAEFIRRQVIHLQQLLRGFPLLGP</sequence>
<evidence type="ECO:0000256" key="3">
    <source>
        <dbReference type="ARBA" id="ARBA00023211"/>
    </source>
</evidence>
<dbReference type="Pfam" id="PF00491">
    <property type="entry name" value="Arginase"/>
    <property type="match status" value="1"/>
</dbReference>
<organism evidence="5 6">
    <name type="scientific">Paractinoplanes atraurantiacus</name>
    <dbReference type="NCBI Taxonomy" id="1036182"/>
    <lineage>
        <taxon>Bacteria</taxon>
        <taxon>Bacillati</taxon>
        <taxon>Actinomycetota</taxon>
        <taxon>Actinomycetes</taxon>
        <taxon>Micromonosporales</taxon>
        <taxon>Micromonosporaceae</taxon>
        <taxon>Paractinoplanes</taxon>
    </lineage>
</organism>
<keyword evidence="1" id="KW-0479">Metal-binding</keyword>
<keyword evidence="3" id="KW-0464">Manganese</keyword>